<dbReference type="PROSITE" id="PS51012">
    <property type="entry name" value="ABC_TM2"/>
    <property type="match status" value="1"/>
</dbReference>
<sequence>MTGQRALARHSLAVARRNLVQVKNDPGQLLAATLTPVLFTVVFLYVLGGAISGGQAGYQQYLMPGIMAQTVTVASIATGIGLNLDFGSGVMDRFRSLPIARSAVLTGRILADACRLVLGQLVVLGFALVIGFRVQTGVLPAVGAVLLMSLYGIALCWIAAYVGLRIRSMQTVQTIGFLWLTPLQFASSIFAPASTMPDWLRVFVEVNPTSLVTDTCRGLLIGGPVAGSAAGALLWIAAMIAVFAPLAVREYRRRP</sequence>
<keyword evidence="3 6" id="KW-1133">Transmembrane helix</keyword>
<feature type="transmembrane region" description="Helical" evidence="6">
    <location>
        <begin position="229"/>
        <end position="248"/>
    </location>
</feature>
<evidence type="ECO:0000256" key="1">
    <source>
        <dbReference type="ARBA" id="ARBA00004141"/>
    </source>
</evidence>
<keyword evidence="6" id="KW-0813">Transport</keyword>
<accession>A0ABR6BPP7</accession>
<feature type="domain" description="ABC transmembrane type-2" evidence="7">
    <location>
        <begin position="27"/>
        <end position="254"/>
    </location>
</feature>
<dbReference type="InterPro" id="IPR013525">
    <property type="entry name" value="ABC2_TM"/>
</dbReference>
<keyword evidence="9" id="KW-1185">Reference proteome</keyword>
<evidence type="ECO:0000259" key="7">
    <source>
        <dbReference type="PROSITE" id="PS51012"/>
    </source>
</evidence>
<evidence type="ECO:0000313" key="9">
    <source>
        <dbReference type="Proteomes" id="UP000517916"/>
    </source>
</evidence>
<feature type="transmembrane region" description="Helical" evidence="6">
    <location>
        <begin position="176"/>
        <end position="193"/>
    </location>
</feature>
<evidence type="ECO:0000256" key="6">
    <source>
        <dbReference type="RuleBase" id="RU361157"/>
    </source>
</evidence>
<dbReference type="Proteomes" id="UP000517916">
    <property type="component" value="Unassembled WGS sequence"/>
</dbReference>
<keyword evidence="2 6" id="KW-0812">Transmembrane</keyword>
<dbReference type="PANTHER" id="PTHR43229">
    <property type="entry name" value="NODULATION PROTEIN J"/>
    <property type="match status" value="1"/>
</dbReference>
<dbReference type="RefSeq" id="WP_025356105.1">
    <property type="nucleotide sequence ID" value="NZ_BAAABQ010000016.1"/>
</dbReference>
<reference evidence="8 9" key="1">
    <citation type="submission" date="2020-08" db="EMBL/GenBank/DDBJ databases">
        <title>Genomic Encyclopedia of Archaeal and Bacterial Type Strains, Phase II (KMG-II): from individual species to whole genera.</title>
        <authorList>
            <person name="Goeker M."/>
        </authorList>
    </citation>
    <scope>NUCLEOTIDE SEQUENCE [LARGE SCALE GENOMIC DNA]</scope>
    <source>
        <strain evidence="8 9">DSM 43850</strain>
    </source>
</reference>
<feature type="transmembrane region" description="Helical" evidence="6">
    <location>
        <begin position="109"/>
        <end position="132"/>
    </location>
</feature>
<keyword evidence="5" id="KW-0046">Antibiotic resistance</keyword>
<evidence type="ECO:0000256" key="3">
    <source>
        <dbReference type="ARBA" id="ARBA00022989"/>
    </source>
</evidence>
<organism evidence="8 9">
    <name type="scientific">Kutzneria viridogrisea</name>
    <dbReference type="NCBI Taxonomy" id="47990"/>
    <lineage>
        <taxon>Bacteria</taxon>
        <taxon>Bacillati</taxon>
        <taxon>Actinomycetota</taxon>
        <taxon>Actinomycetes</taxon>
        <taxon>Pseudonocardiales</taxon>
        <taxon>Pseudonocardiaceae</taxon>
        <taxon>Kutzneria</taxon>
    </lineage>
</organism>
<gene>
    <name evidence="8" type="ORF">BC739_006067</name>
</gene>
<name>A0ABR6BPP7_9PSEU</name>
<keyword evidence="6" id="KW-1003">Cell membrane</keyword>
<dbReference type="EMBL" id="JACJID010000004">
    <property type="protein sequence ID" value="MBA8928850.1"/>
    <property type="molecule type" value="Genomic_DNA"/>
</dbReference>
<dbReference type="InterPro" id="IPR047817">
    <property type="entry name" value="ABC2_TM_bact-type"/>
</dbReference>
<comment type="caution">
    <text evidence="8">The sequence shown here is derived from an EMBL/GenBank/DDBJ whole genome shotgun (WGS) entry which is preliminary data.</text>
</comment>
<dbReference type="InterPro" id="IPR000412">
    <property type="entry name" value="ABC_2_transport"/>
</dbReference>
<evidence type="ECO:0000256" key="5">
    <source>
        <dbReference type="ARBA" id="ARBA00023251"/>
    </source>
</evidence>
<dbReference type="Pfam" id="PF01061">
    <property type="entry name" value="ABC2_membrane"/>
    <property type="match status" value="1"/>
</dbReference>
<comment type="similarity">
    <text evidence="6">Belongs to the ABC-2 integral membrane protein family.</text>
</comment>
<dbReference type="PANTHER" id="PTHR43229:SF2">
    <property type="entry name" value="NODULATION PROTEIN J"/>
    <property type="match status" value="1"/>
</dbReference>
<proteinExistence type="inferred from homology"/>
<feature type="transmembrane region" description="Helical" evidence="6">
    <location>
        <begin position="29"/>
        <end position="54"/>
    </location>
</feature>
<evidence type="ECO:0000256" key="2">
    <source>
        <dbReference type="ARBA" id="ARBA00022692"/>
    </source>
</evidence>
<feature type="transmembrane region" description="Helical" evidence="6">
    <location>
        <begin position="138"/>
        <end position="164"/>
    </location>
</feature>
<feature type="transmembrane region" description="Helical" evidence="6">
    <location>
        <begin position="66"/>
        <end position="88"/>
    </location>
</feature>
<protein>
    <recommendedName>
        <fullName evidence="6">Transport permease protein</fullName>
    </recommendedName>
</protein>
<dbReference type="InterPro" id="IPR051784">
    <property type="entry name" value="Nod_factor_ABC_transporter"/>
</dbReference>
<comment type="subcellular location">
    <subcellularLocation>
        <location evidence="6">Cell membrane</location>
        <topology evidence="6">Multi-pass membrane protein</topology>
    </subcellularLocation>
    <subcellularLocation>
        <location evidence="1">Membrane</location>
        <topology evidence="1">Multi-pass membrane protein</topology>
    </subcellularLocation>
</comment>
<evidence type="ECO:0000256" key="4">
    <source>
        <dbReference type="ARBA" id="ARBA00023136"/>
    </source>
</evidence>
<evidence type="ECO:0000313" key="8">
    <source>
        <dbReference type="EMBL" id="MBA8928850.1"/>
    </source>
</evidence>
<keyword evidence="4 6" id="KW-0472">Membrane</keyword>
<dbReference type="PIRSF" id="PIRSF006648">
    <property type="entry name" value="DrrB"/>
    <property type="match status" value="1"/>
</dbReference>